<dbReference type="InterPro" id="IPR013324">
    <property type="entry name" value="RNA_pol_sigma_r3/r4-like"/>
</dbReference>
<keyword evidence="4" id="KW-0238">DNA-binding</keyword>
<dbReference type="PANTHER" id="PTHR43133">
    <property type="entry name" value="RNA POLYMERASE ECF-TYPE SIGMA FACTO"/>
    <property type="match status" value="1"/>
</dbReference>
<dbReference type="SUPFAM" id="SSF88946">
    <property type="entry name" value="Sigma2 domain of RNA polymerase sigma factors"/>
    <property type="match status" value="1"/>
</dbReference>
<dbReference type="InterPro" id="IPR036388">
    <property type="entry name" value="WH-like_DNA-bd_sf"/>
</dbReference>
<keyword evidence="8" id="KW-1185">Reference proteome</keyword>
<dbReference type="PANTHER" id="PTHR43133:SF8">
    <property type="entry name" value="RNA POLYMERASE SIGMA FACTOR HI_1459-RELATED"/>
    <property type="match status" value="1"/>
</dbReference>
<dbReference type="KEGG" id="ahm:TL08_25395"/>
<keyword evidence="2" id="KW-0805">Transcription regulation</keyword>
<dbReference type="SUPFAM" id="SSF88659">
    <property type="entry name" value="Sigma3 and sigma4 domains of RNA polymerase sigma factors"/>
    <property type="match status" value="1"/>
</dbReference>
<evidence type="ECO:0000256" key="1">
    <source>
        <dbReference type="ARBA" id="ARBA00010641"/>
    </source>
</evidence>
<evidence type="ECO:0000313" key="7">
    <source>
        <dbReference type="EMBL" id="AOS65855.1"/>
    </source>
</evidence>
<dbReference type="GO" id="GO:0006352">
    <property type="term" value="P:DNA-templated transcription initiation"/>
    <property type="evidence" value="ECO:0007669"/>
    <property type="project" value="InterPro"/>
</dbReference>
<proteinExistence type="inferred from homology"/>
<feature type="domain" description="RNA polymerase sigma-70 region 2" evidence="6">
    <location>
        <begin position="40"/>
        <end position="105"/>
    </location>
</feature>
<evidence type="ECO:0000256" key="4">
    <source>
        <dbReference type="ARBA" id="ARBA00023125"/>
    </source>
</evidence>
<gene>
    <name evidence="7" type="ORF">TL08_25395</name>
</gene>
<accession>A0AAC9HWN9</accession>
<dbReference type="Proteomes" id="UP000095210">
    <property type="component" value="Chromosome"/>
</dbReference>
<keyword evidence="3" id="KW-0731">Sigma factor</keyword>
<dbReference type="InterPro" id="IPR014284">
    <property type="entry name" value="RNA_pol_sigma-70_dom"/>
</dbReference>
<reference evidence="8" key="1">
    <citation type="submission" date="2016-03" db="EMBL/GenBank/DDBJ databases">
        <title>Complete genome sequence of the type strain Actinoalloteichus hymeniacidonis DSM 45092.</title>
        <authorList>
            <person name="Schaffert L."/>
            <person name="Albersmeier A."/>
            <person name="Winkler A."/>
            <person name="Kalinowski J."/>
            <person name="Zotchev S."/>
            <person name="Ruckert C."/>
        </authorList>
    </citation>
    <scope>NUCLEOTIDE SEQUENCE [LARGE SCALE GENOMIC DNA]</scope>
    <source>
        <strain evidence="8">HPA177(T) (DSM 45092(T))</strain>
    </source>
</reference>
<sequence>MNHARTGQSELTWQELDGHERHGACLIAARAGDRDALNALVADLTPVVWRIARSQGLAKVAAEDVTQTVWLLLLRNLHSMDEPRALVAWLITTTRREAIRAVRGDRQSSLPAEMLEEVATTRHLPEPEVLRRDRDRQLWDAFHRLSARCQMVLSLTVLAGRVEYQGVAQALEIPRGSVGPTRGRCLTHLRSLLTVEGGTP</sequence>
<dbReference type="NCBIfam" id="TIGR02937">
    <property type="entry name" value="sigma70-ECF"/>
    <property type="match status" value="1"/>
</dbReference>
<dbReference type="RefSeq" id="WP_069852645.1">
    <property type="nucleotide sequence ID" value="NZ_CP014859.1"/>
</dbReference>
<dbReference type="AlphaFoldDB" id="A0AAC9HWN9"/>
<dbReference type="InterPro" id="IPR013325">
    <property type="entry name" value="RNA_pol_sigma_r2"/>
</dbReference>
<name>A0AAC9HWN9_9PSEU</name>
<evidence type="ECO:0000313" key="8">
    <source>
        <dbReference type="Proteomes" id="UP000095210"/>
    </source>
</evidence>
<dbReference type="InterPro" id="IPR007627">
    <property type="entry name" value="RNA_pol_sigma70_r2"/>
</dbReference>
<dbReference type="Pfam" id="PF04542">
    <property type="entry name" value="Sigma70_r2"/>
    <property type="match status" value="1"/>
</dbReference>
<dbReference type="Gene3D" id="1.10.10.10">
    <property type="entry name" value="Winged helix-like DNA-binding domain superfamily/Winged helix DNA-binding domain"/>
    <property type="match status" value="1"/>
</dbReference>
<protein>
    <submittedName>
        <fullName evidence="7">RNA polymerase sigma factor, sigma-70 family</fullName>
    </submittedName>
</protein>
<dbReference type="GO" id="GO:0016987">
    <property type="term" value="F:sigma factor activity"/>
    <property type="evidence" value="ECO:0007669"/>
    <property type="project" value="UniProtKB-KW"/>
</dbReference>
<evidence type="ECO:0000256" key="2">
    <source>
        <dbReference type="ARBA" id="ARBA00023015"/>
    </source>
</evidence>
<dbReference type="InterPro" id="IPR039425">
    <property type="entry name" value="RNA_pol_sigma-70-like"/>
</dbReference>
<comment type="similarity">
    <text evidence="1">Belongs to the sigma-70 factor family. ECF subfamily.</text>
</comment>
<dbReference type="Gene3D" id="1.10.1740.10">
    <property type="match status" value="1"/>
</dbReference>
<evidence type="ECO:0000259" key="6">
    <source>
        <dbReference type="Pfam" id="PF04542"/>
    </source>
</evidence>
<dbReference type="EMBL" id="CP014859">
    <property type="protein sequence ID" value="AOS65855.1"/>
    <property type="molecule type" value="Genomic_DNA"/>
</dbReference>
<keyword evidence="5" id="KW-0804">Transcription</keyword>
<evidence type="ECO:0000256" key="5">
    <source>
        <dbReference type="ARBA" id="ARBA00023163"/>
    </source>
</evidence>
<organism evidence="7 8">
    <name type="scientific">Actinoalloteichus hymeniacidonis</name>
    <dbReference type="NCBI Taxonomy" id="340345"/>
    <lineage>
        <taxon>Bacteria</taxon>
        <taxon>Bacillati</taxon>
        <taxon>Actinomycetota</taxon>
        <taxon>Actinomycetes</taxon>
        <taxon>Pseudonocardiales</taxon>
        <taxon>Pseudonocardiaceae</taxon>
        <taxon>Actinoalloteichus</taxon>
    </lineage>
</organism>
<dbReference type="GO" id="GO:0003677">
    <property type="term" value="F:DNA binding"/>
    <property type="evidence" value="ECO:0007669"/>
    <property type="project" value="UniProtKB-KW"/>
</dbReference>
<evidence type="ECO:0000256" key="3">
    <source>
        <dbReference type="ARBA" id="ARBA00023082"/>
    </source>
</evidence>